<dbReference type="InterPro" id="IPR011765">
    <property type="entry name" value="Pept_M16_N"/>
</dbReference>
<dbReference type="GO" id="GO:0046872">
    <property type="term" value="F:metal ion binding"/>
    <property type="evidence" value="ECO:0007669"/>
    <property type="project" value="InterPro"/>
</dbReference>
<evidence type="ECO:0000313" key="4">
    <source>
        <dbReference type="EMBL" id="KUK35830.1"/>
    </source>
</evidence>
<comment type="similarity">
    <text evidence="1">Belongs to the peptidase M16 family.</text>
</comment>
<dbReference type="Pfam" id="PF05193">
    <property type="entry name" value="Peptidase_M16_C"/>
    <property type="match status" value="1"/>
</dbReference>
<evidence type="ECO:0000259" key="3">
    <source>
        <dbReference type="Pfam" id="PF05193"/>
    </source>
</evidence>
<name>A0A117LAQ6_9THEO</name>
<dbReference type="PATRIC" id="fig|85874.4.peg.1110"/>
<feature type="domain" description="Peptidase M16 N-terminal" evidence="2">
    <location>
        <begin position="13"/>
        <end position="159"/>
    </location>
</feature>
<dbReference type="InterPro" id="IPR050361">
    <property type="entry name" value="MPP/UQCRC_Complex"/>
</dbReference>
<reference evidence="5" key="1">
    <citation type="journal article" date="2015" name="MBio">
        <title>Genome-Resolved Metagenomic Analysis Reveals Roles for Candidate Phyla and Other Microbial Community Members in Biogeochemical Transformations in Oil Reservoirs.</title>
        <authorList>
            <person name="Hu P."/>
            <person name="Tom L."/>
            <person name="Singh A."/>
            <person name="Thomas B.C."/>
            <person name="Baker B.J."/>
            <person name="Piceno Y.M."/>
            <person name="Andersen G.L."/>
            <person name="Banfield J.F."/>
        </authorList>
    </citation>
    <scope>NUCLEOTIDE SEQUENCE [LARGE SCALE GENOMIC DNA]</scope>
</reference>
<dbReference type="InterPro" id="IPR011249">
    <property type="entry name" value="Metalloenz_LuxS/M16"/>
</dbReference>
<feature type="domain" description="Peptidase M16 C-terminal" evidence="3">
    <location>
        <begin position="166"/>
        <end position="338"/>
    </location>
</feature>
<keyword evidence="4" id="KW-0645">Protease</keyword>
<dbReference type="PANTHER" id="PTHR11851">
    <property type="entry name" value="METALLOPROTEASE"/>
    <property type="match status" value="1"/>
</dbReference>
<organism evidence="4 5">
    <name type="scientific">Thermacetogenium phaeum</name>
    <dbReference type="NCBI Taxonomy" id="85874"/>
    <lineage>
        <taxon>Bacteria</taxon>
        <taxon>Bacillati</taxon>
        <taxon>Bacillota</taxon>
        <taxon>Clostridia</taxon>
        <taxon>Thermoanaerobacterales</taxon>
        <taxon>Thermoanaerobacteraceae</taxon>
        <taxon>Thermacetogenium</taxon>
    </lineage>
</organism>
<keyword evidence="4" id="KW-0378">Hydrolase</keyword>
<dbReference type="EMBL" id="LGFO01000243">
    <property type="protein sequence ID" value="KUK35830.1"/>
    <property type="molecule type" value="Genomic_DNA"/>
</dbReference>
<evidence type="ECO:0000313" key="5">
    <source>
        <dbReference type="Proteomes" id="UP000053326"/>
    </source>
</evidence>
<sequence>MYQKDVLPNGVTIVSEEMPGVQSVAVGFWVRTGSRFEKPEEMGISHIIEHLLFKRTKKRTAKEIAESIESVGGQLNAFTSKEYTCYYARVLSEYLPLAIDVLTDMLFSSLFKEEDLEREKKVIEEEIRMYEDTPDEIVHDLFSQTIWGGHPLGRPVIGTRDSLAGITREDIISYYQRHYCSSNLVVALAGRVEHGKALSLLEPLLATLPGKGCENELNPPSANAAFKNIYRDLEQVQICLGVPGVSMHDPQIYTLQVLNSILGGGASSRLFQRIREERALVYSIYSYYLSYMDSGLFTIYAGTNPSNCQEVLDLSWEEIEKILEIGVDEEELERAKKQIRGSLLMASESVLHRMHRLGKSELIYRRFITSDDIIRRIAAVSRTDVQYLARQLFNPDLLTVTVLGPLEDGEISYPRLLLKT</sequence>
<dbReference type="Pfam" id="PF00675">
    <property type="entry name" value="Peptidase_M16"/>
    <property type="match status" value="1"/>
</dbReference>
<dbReference type="GO" id="GO:0006508">
    <property type="term" value="P:proteolysis"/>
    <property type="evidence" value="ECO:0007669"/>
    <property type="project" value="UniProtKB-KW"/>
</dbReference>
<dbReference type="InterPro" id="IPR007863">
    <property type="entry name" value="Peptidase_M16_C"/>
</dbReference>
<dbReference type="PANTHER" id="PTHR11851:SF49">
    <property type="entry name" value="MITOCHONDRIAL-PROCESSING PEPTIDASE SUBUNIT ALPHA"/>
    <property type="match status" value="1"/>
</dbReference>
<accession>A0A117LAQ6</accession>
<protein>
    <submittedName>
        <fullName evidence="4">Zinc protease insulinase family</fullName>
    </submittedName>
</protein>
<comment type="caution">
    <text evidence="4">The sequence shown here is derived from an EMBL/GenBank/DDBJ whole genome shotgun (WGS) entry which is preliminary data.</text>
</comment>
<evidence type="ECO:0000259" key="2">
    <source>
        <dbReference type="Pfam" id="PF00675"/>
    </source>
</evidence>
<dbReference type="Proteomes" id="UP000053326">
    <property type="component" value="Unassembled WGS sequence"/>
</dbReference>
<gene>
    <name evidence="4" type="ORF">XD66_1464</name>
</gene>
<dbReference type="FunFam" id="3.30.830.10:FF:000008">
    <property type="entry name" value="Mitochondrial-processing peptidase subunit beta"/>
    <property type="match status" value="1"/>
</dbReference>
<dbReference type="AlphaFoldDB" id="A0A117LAQ6"/>
<proteinExistence type="inferred from homology"/>
<dbReference type="GO" id="GO:0008233">
    <property type="term" value="F:peptidase activity"/>
    <property type="evidence" value="ECO:0007669"/>
    <property type="project" value="UniProtKB-KW"/>
</dbReference>
<evidence type="ECO:0000256" key="1">
    <source>
        <dbReference type="ARBA" id="ARBA00007261"/>
    </source>
</evidence>
<dbReference type="Gene3D" id="3.30.830.10">
    <property type="entry name" value="Metalloenzyme, LuxS/M16 peptidase-like"/>
    <property type="match status" value="2"/>
</dbReference>
<dbReference type="SUPFAM" id="SSF63411">
    <property type="entry name" value="LuxS/MPP-like metallohydrolase"/>
    <property type="match status" value="2"/>
</dbReference>